<sequence>MVKPIKIKNVKDIEAINRIVSQYPFDIWIHGKSGMADAKSILGMFILKLDEPLTLVVPDDADTNKLFKELDQYMHIF</sequence>
<organism evidence="1 2">
    <name type="scientific">Ruminiclostridium hungatei</name>
    <name type="common">Clostridium hungatei</name>
    <dbReference type="NCBI Taxonomy" id="48256"/>
    <lineage>
        <taxon>Bacteria</taxon>
        <taxon>Bacillati</taxon>
        <taxon>Bacillota</taxon>
        <taxon>Clostridia</taxon>
        <taxon>Eubacteriales</taxon>
        <taxon>Oscillospiraceae</taxon>
        <taxon>Ruminiclostridium</taxon>
    </lineage>
</organism>
<dbReference type="RefSeq" id="WP_080064690.1">
    <property type="nucleotide sequence ID" value="NZ_MZGX01000014.1"/>
</dbReference>
<dbReference type="SUPFAM" id="SSF55594">
    <property type="entry name" value="HPr-like"/>
    <property type="match status" value="1"/>
</dbReference>
<evidence type="ECO:0000313" key="1">
    <source>
        <dbReference type="EMBL" id="OPX43771.1"/>
    </source>
</evidence>
<evidence type="ECO:0000313" key="2">
    <source>
        <dbReference type="Proteomes" id="UP000191554"/>
    </source>
</evidence>
<dbReference type="EMBL" id="MZGX01000014">
    <property type="protein sequence ID" value="OPX43771.1"/>
    <property type="molecule type" value="Genomic_DNA"/>
</dbReference>
<proteinExistence type="predicted"/>
<dbReference type="OrthoDB" id="2059321at2"/>
<gene>
    <name evidence="1" type="ORF">CLHUN_22510</name>
</gene>
<protein>
    <recommendedName>
        <fullName evidence="3">HPr domain-containing protein</fullName>
    </recommendedName>
</protein>
<keyword evidence="2" id="KW-1185">Reference proteome</keyword>
<reference evidence="1 2" key="1">
    <citation type="submission" date="2017-03" db="EMBL/GenBank/DDBJ databases">
        <title>Genome sequence of Clostridium hungatei DSM 14427.</title>
        <authorList>
            <person name="Poehlein A."/>
            <person name="Daniel R."/>
        </authorList>
    </citation>
    <scope>NUCLEOTIDE SEQUENCE [LARGE SCALE GENOMIC DNA]</scope>
    <source>
        <strain evidence="1 2">DSM 14427</strain>
    </source>
</reference>
<dbReference type="STRING" id="48256.CLHUN_22510"/>
<dbReference type="AlphaFoldDB" id="A0A1V4SKL7"/>
<accession>A0A1V4SKL7</accession>
<dbReference type="InterPro" id="IPR035895">
    <property type="entry name" value="HPr-like_sf"/>
</dbReference>
<evidence type="ECO:0008006" key="3">
    <source>
        <dbReference type="Google" id="ProtNLM"/>
    </source>
</evidence>
<comment type="caution">
    <text evidence="1">The sequence shown here is derived from an EMBL/GenBank/DDBJ whole genome shotgun (WGS) entry which is preliminary data.</text>
</comment>
<dbReference type="Proteomes" id="UP000191554">
    <property type="component" value="Unassembled WGS sequence"/>
</dbReference>
<name>A0A1V4SKL7_RUMHU</name>